<sequence length="364" mass="39164">MPPSQQPPHTASTLSHPATCLAVTAAAANAISATPLREGCILHGISQIEIRSPLNNLPASPAVSLPSNSSAVAPQQPASPSPAPSAQDKTKNKATGKKSKPANSSQQCKPRFQWTRGSNIVDGLHLEGHSADWMGIYENWKVYSTLIAEKRPQFCEEHVIPYFTEVGISCIGLSPSAIVGRIADLQKLFQDADALQKPNQHTGESVTEEDIAKGIDTWDSDASTPALLQQAISNKEAEELGESDLSMMTNCLMSEDIFTADEGGDCVEDGKEADDILSILGLAGKGSAANAKKLAKELKGKSKPQCNEAFHKKGRMELAAFQAEAAAMARAEEREEREARWKVEDERDSLVKAMEMKRMQAESA</sequence>
<evidence type="ECO:0000313" key="3">
    <source>
        <dbReference type="Proteomes" id="UP000054272"/>
    </source>
</evidence>
<dbReference type="Proteomes" id="UP000054272">
    <property type="component" value="Unassembled WGS sequence"/>
</dbReference>
<organism evidence="2 3">
    <name type="scientific">Cryptococcus gattii EJB2</name>
    <dbReference type="NCBI Taxonomy" id="1296103"/>
    <lineage>
        <taxon>Eukaryota</taxon>
        <taxon>Fungi</taxon>
        <taxon>Dikarya</taxon>
        <taxon>Basidiomycota</taxon>
        <taxon>Agaricomycotina</taxon>
        <taxon>Tremellomycetes</taxon>
        <taxon>Tremellales</taxon>
        <taxon>Cryptococcaceae</taxon>
        <taxon>Cryptococcus</taxon>
        <taxon>Cryptococcus gattii species complex</taxon>
    </lineage>
</organism>
<accession>A0ABR5BQ77</accession>
<name>A0ABR5BQ77_9TREE</name>
<feature type="compositionally biased region" description="Low complexity" evidence="1">
    <location>
        <begin position="66"/>
        <end position="76"/>
    </location>
</feature>
<reference evidence="2 3" key="1">
    <citation type="submission" date="2015-01" db="EMBL/GenBank/DDBJ databases">
        <title>The Genome Sequence of Cryptococcus gattii EJB2.</title>
        <authorList>
            <consortium name="The Broad Institute Genomics Platform"/>
            <person name="Cuomo C."/>
            <person name="Litvintseva A."/>
            <person name="Chen Y."/>
            <person name="Heitman J."/>
            <person name="Sun S."/>
            <person name="Springer D."/>
            <person name="Dromer F."/>
            <person name="Young S."/>
            <person name="Zeng Q."/>
            <person name="Gargeya S."/>
            <person name="Abouelleil A."/>
            <person name="Alvarado L."/>
            <person name="Chapman S.B."/>
            <person name="Gainer-Dewar J."/>
            <person name="Goldberg J."/>
            <person name="Griggs A."/>
            <person name="Gujja S."/>
            <person name="Hansen M."/>
            <person name="Howarth C."/>
            <person name="Imamovic A."/>
            <person name="Larimer J."/>
            <person name="Murphy C."/>
            <person name="Naylor J."/>
            <person name="Pearson M."/>
            <person name="Priest M."/>
            <person name="Roberts A."/>
            <person name="Saif S."/>
            <person name="Shea T."/>
            <person name="Sykes S."/>
            <person name="Wortman J."/>
            <person name="Nusbaum C."/>
            <person name="Birren B."/>
        </authorList>
    </citation>
    <scope>NUCLEOTIDE SEQUENCE [LARGE SCALE GENOMIC DNA]</scope>
    <source>
        <strain evidence="2 3">EJB2</strain>
    </source>
</reference>
<feature type="region of interest" description="Disordered" evidence="1">
    <location>
        <begin position="61"/>
        <end position="111"/>
    </location>
</feature>
<proteinExistence type="predicted"/>
<evidence type="ECO:0000256" key="1">
    <source>
        <dbReference type="SAM" id="MobiDB-lite"/>
    </source>
</evidence>
<gene>
    <name evidence="2" type="ORF">I306_05198</name>
</gene>
<keyword evidence="3" id="KW-1185">Reference proteome</keyword>
<dbReference type="EMBL" id="KN848742">
    <property type="protein sequence ID" value="KIR77800.1"/>
    <property type="molecule type" value="Genomic_DNA"/>
</dbReference>
<protein>
    <submittedName>
        <fullName evidence="2">Uncharacterized protein</fullName>
    </submittedName>
</protein>
<evidence type="ECO:0000313" key="2">
    <source>
        <dbReference type="EMBL" id="KIR77800.1"/>
    </source>
</evidence>